<keyword evidence="2" id="KW-0719">Serine esterase</keyword>
<evidence type="ECO:0000256" key="5">
    <source>
        <dbReference type="SAM" id="Phobius"/>
    </source>
</evidence>
<dbReference type="EMBL" id="BTSX01000004">
    <property type="protein sequence ID" value="GMS96285.1"/>
    <property type="molecule type" value="Genomic_DNA"/>
</dbReference>
<dbReference type="PANTHER" id="PTHR45580:SF6">
    <property type="entry name" value="CARBOXYLESTERASE TYPE B DOMAIN-CONTAINING PROTEIN"/>
    <property type="match status" value="1"/>
</dbReference>
<dbReference type="PROSITE" id="PS00122">
    <property type="entry name" value="CARBOXYLESTERASE_B_1"/>
    <property type="match status" value="1"/>
</dbReference>
<evidence type="ECO:0000256" key="2">
    <source>
        <dbReference type="ARBA" id="ARBA00022487"/>
    </source>
</evidence>
<keyword evidence="5" id="KW-1133">Transmembrane helix</keyword>
<dbReference type="Proteomes" id="UP001432027">
    <property type="component" value="Unassembled WGS sequence"/>
</dbReference>
<name>A0AAV5TPT6_9BILA</name>
<evidence type="ECO:0000256" key="3">
    <source>
        <dbReference type="ARBA" id="ARBA00022801"/>
    </source>
</evidence>
<gene>
    <name evidence="7" type="ORF">PENTCL1PPCAC_18460</name>
</gene>
<feature type="domain" description="Carboxylesterase type B" evidence="6">
    <location>
        <begin position="2"/>
        <end position="450"/>
    </location>
</feature>
<sequence>LYQKIPFAAPPIGPRRWKKPEPPDPWNYTIDGTFFGPACAQRSSFWKGWVTGFSEDCLNLNIYTSKECRESNSSCPVVLYIHGGVALFDGTMMFPDEALIFNFPTQGVIIVTVEYRLGVFGVMALGDENVLPANLAVHDVLQALRFVRREIHNFGGDKEQISVMGHSTGATMSLILAFSPGINKPGEPPLFARAIAMSGATNFQSEERQVERSHGVAKQLGCKGSAQEILDCFMPFSTDEILGTAFKTGGLNIFSNTQLNDITMGGELMPFTNSKELRENQKPTKLMLGTTLYEFELKPFNQSSPDKNEVRLRASRERSNQVNSILGVQNDEECSRKYFIDRRSGKFETEYSGQSQAIYMTNWLFANAQARAGGEVFLYQYDYPAHALHTDDAYYVMGFHEHPKDINEEWLSRVYPLYFTNFIKGLPLAPDWKPVNPELMNYYSVNKSFTDKVSPMTKLGYHRPLSDYYVGLMHYDDALSKIKQKVLNAPVQYKELILLSTEPVNIRDILFYSTILGVLLFIAFKFYQYMRSSQRREEEESPLLEDRLNNNR</sequence>
<evidence type="ECO:0000313" key="8">
    <source>
        <dbReference type="Proteomes" id="UP001432027"/>
    </source>
</evidence>
<dbReference type="InterPro" id="IPR019826">
    <property type="entry name" value="Carboxylesterase_B_AS"/>
</dbReference>
<reference evidence="7" key="1">
    <citation type="submission" date="2023-10" db="EMBL/GenBank/DDBJ databases">
        <title>Genome assembly of Pristionchus species.</title>
        <authorList>
            <person name="Yoshida K."/>
            <person name="Sommer R.J."/>
        </authorList>
    </citation>
    <scope>NUCLEOTIDE SEQUENCE</scope>
    <source>
        <strain evidence="7">RS0144</strain>
    </source>
</reference>
<protein>
    <recommendedName>
        <fullName evidence="4">Carboxylic ester hydrolase</fullName>
        <ecNumber evidence="4">3.1.1.-</ecNumber>
    </recommendedName>
</protein>
<proteinExistence type="inferred from homology"/>
<dbReference type="SUPFAM" id="SSF53474">
    <property type="entry name" value="alpha/beta-Hydrolases"/>
    <property type="match status" value="1"/>
</dbReference>
<keyword evidence="8" id="KW-1185">Reference proteome</keyword>
<comment type="similarity">
    <text evidence="1 4">Belongs to the type-B carboxylesterase/lipase family.</text>
</comment>
<accession>A0AAV5TPT6</accession>
<feature type="transmembrane region" description="Helical" evidence="5">
    <location>
        <begin position="509"/>
        <end position="527"/>
    </location>
</feature>
<dbReference type="GO" id="GO:0052689">
    <property type="term" value="F:carboxylic ester hydrolase activity"/>
    <property type="evidence" value="ECO:0007669"/>
    <property type="project" value="UniProtKB-KW"/>
</dbReference>
<evidence type="ECO:0000256" key="1">
    <source>
        <dbReference type="ARBA" id="ARBA00005964"/>
    </source>
</evidence>
<dbReference type="Pfam" id="PF00135">
    <property type="entry name" value="COesterase"/>
    <property type="match status" value="1"/>
</dbReference>
<keyword evidence="3 4" id="KW-0378">Hydrolase</keyword>
<dbReference type="PANTHER" id="PTHR45580">
    <property type="entry name" value="PROTEIN CBG05369"/>
    <property type="match status" value="1"/>
</dbReference>
<dbReference type="Gene3D" id="3.40.50.1820">
    <property type="entry name" value="alpha/beta hydrolase"/>
    <property type="match status" value="1"/>
</dbReference>
<evidence type="ECO:0000256" key="4">
    <source>
        <dbReference type="RuleBase" id="RU361235"/>
    </source>
</evidence>
<evidence type="ECO:0000313" key="7">
    <source>
        <dbReference type="EMBL" id="GMS96285.1"/>
    </source>
</evidence>
<evidence type="ECO:0000259" key="6">
    <source>
        <dbReference type="Pfam" id="PF00135"/>
    </source>
</evidence>
<keyword evidence="5" id="KW-0812">Transmembrane</keyword>
<feature type="non-terminal residue" evidence="7">
    <location>
        <position position="1"/>
    </location>
</feature>
<dbReference type="EC" id="3.1.1.-" evidence="4"/>
<dbReference type="AlphaFoldDB" id="A0AAV5TPT6"/>
<dbReference type="InterPro" id="IPR029058">
    <property type="entry name" value="AB_hydrolase_fold"/>
</dbReference>
<keyword evidence="5" id="KW-0472">Membrane</keyword>
<comment type="caution">
    <text evidence="7">The sequence shown here is derived from an EMBL/GenBank/DDBJ whole genome shotgun (WGS) entry which is preliminary data.</text>
</comment>
<organism evidence="7 8">
    <name type="scientific">Pristionchus entomophagus</name>
    <dbReference type="NCBI Taxonomy" id="358040"/>
    <lineage>
        <taxon>Eukaryota</taxon>
        <taxon>Metazoa</taxon>
        <taxon>Ecdysozoa</taxon>
        <taxon>Nematoda</taxon>
        <taxon>Chromadorea</taxon>
        <taxon>Rhabditida</taxon>
        <taxon>Rhabditina</taxon>
        <taxon>Diplogasteromorpha</taxon>
        <taxon>Diplogasteroidea</taxon>
        <taxon>Neodiplogasteridae</taxon>
        <taxon>Pristionchus</taxon>
    </lineage>
</organism>
<dbReference type="InterPro" id="IPR002018">
    <property type="entry name" value="CarbesteraseB"/>
</dbReference>